<keyword evidence="2" id="KW-1185">Reference proteome</keyword>
<proteinExistence type="predicted"/>
<reference evidence="2" key="1">
    <citation type="submission" date="2017-02" db="EMBL/GenBank/DDBJ databases">
        <authorList>
            <person name="Varghese N."/>
            <person name="Submissions S."/>
        </authorList>
    </citation>
    <scope>NUCLEOTIDE SEQUENCE [LARGE SCALE GENOMIC DNA]</scope>
    <source>
        <strain evidence="2">DSM 22224</strain>
    </source>
</reference>
<accession>A0A1T4STZ0</accession>
<evidence type="ECO:0000313" key="2">
    <source>
        <dbReference type="Proteomes" id="UP000190367"/>
    </source>
</evidence>
<gene>
    <name evidence="1" type="ORF">SAMN04488128_103531</name>
</gene>
<evidence type="ECO:0000313" key="1">
    <source>
        <dbReference type="EMBL" id="SKA31735.1"/>
    </source>
</evidence>
<sequence length="30" mass="3138">MKIAIIGDYNPQAATHTATGDALQHAAPFL</sequence>
<dbReference type="EMBL" id="FUWZ01000003">
    <property type="protein sequence ID" value="SKA31735.1"/>
    <property type="molecule type" value="Genomic_DNA"/>
</dbReference>
<organism evidence="1 2">
    <name type="scientific">Chitinophaga eiseniae</name>
    <dbReference type="NCBI Taxonomy" id="634771"/>
    <lineage>
        <taxon>Bacteria</taxon>
        <taxon>Pseudomonadati</taxon>
        <taxon>Bacteroidota</taxon>
        <taxon>Chitinophagia</taxon>
        <taxon>Chitinophagales</taxon>
        <taxon>Chitinophagaceae</taxon>
        <taxon>Chitinophaga</taxon>
    </lineage>
</organism>
<protein>
    <submittedName>
        <fullName evidence="1">Uncharacterized protein</fullName>
    </submittedName>
</protein>
<name>A0A1T4STZ0_9BACT</name>
<dbReference type="AlphaFoldDB" id="A0A1T4STZ0"/>
<dbReference type="Proteomes" id="UP000190367">
    <property type="component" value="Unassembled WGS sequence"/>
</dbReference>